<proteinExistence type="predicted"/>
<reference evidence="1" key="1">
    <citation type="submission" date="2022-11" db="EMBL/GenBank/DDBJ databases">
        <title>Hoeflea poritis sp. nov., isolated from scleractinian coral Porites lutea.</title>
        <authorList>
            <person name="Zhang G."/>
            <person name="Wei Q."/>
            <person name="Cai L."/>
        </authorList>
    </citation>
    <scope>NUCLEOTIDE SEQUENCE</scope>
    <source>
        <strain evidence="1">E7-10</strain>
    </source>
</reference>
<evidence type="ECO:0000313" key="2">
    <source>
        <dbReference type="Proteomes" id="UP001148313"/>
    </source>
</evidence>
<sequence length="107" mass="12725">MTKPGRIPCINPKCGRTGPDDGSCSQICCGKCWKLLPVHLTRRYKKLRRLLRSCERRYAKIDNHTNRIDVIRCEKLCDANWRRIWKYFNRPEQPEGLDRFLEEQGMS</sequence>
<accession>A0ABT4VMP9</accession>
<name>A0ABT4VMP9_9HYPH</name>
<gene>
    <name evidence="1" type="ORF">OOZ53_11450</name>
</gene>
<organism evidence="1 2">
    <name type="scientific">Hoeflea poritis</name>
    <dbReference type="NCBI Taxonomy" id="2993659"/>
    <lineage>
        <taxon>Bacteria</taxon>
        <taxon>Pseudomonadati</taxon>
        <taxon>Pseudomonadota</taxon>
        <taxon>Alphaproteobacteria</taxon>
        <taxon>Hyphomicrobiales</taxon>
        <taxon>Rhizobiaceae</taxon>
        <taxon>Hoeflea</taxon>
    </lineage>
</organism>
<comment type="caution">
    <text evidence="1">The sequence shown here is derived from an EMBL/GenBank/DDBJ whole genome shotgun (WGS) entry which is preliminary data.</text>
</comment>
<dbReference type="EMBL" id="JAPJZH010000006">
    <property type="protein sequence ID" value="MDA4845967.1"/>
    <property type="molecule type" value="Genomic_DNA"/>
</dbReference>
<dbReference type="Proteomes" id="UP001148313">
    <property type="component" value="Unassembled WGS sequence"/>
</dbReference>
<evidence type="ECO:0000313" key="1">
    <source>
        <dbReference type="EMBL" id="MDA4845967.1"/>
    </source>
</evidence>
<protein>
    <submittedName>
        <fullName evidence="1">Uncharacterized protein</fullName>
    </submittedName>
</protein>
<keyword evidence="2" id="KW-1185">Reference proteome</keyword>
<dbReference type="RefSeq" id="WP_271089675.1">
    <property type="nucleotide sequence ID" value="NZ_JAPJZH010000006.1"/>
</dbReference>